<evidence type="ECO:0000313" key="2">
    <source>
        <dbReference type="EMBL" id="RZS67918.1"/>
    </source>
</evidence>
<protein>
    <recommendedName>
        <fullName evidence="4">Hemagglutinin</fullName>
    </recommendedName>
</protein>
<gene>
    <name evidence="2" type="ORF">EV187_0340</name>
</gene>
<sequence length="783" mass="82052">MRRRRVVTAVLALVLVATGVGAGQAQPTPAAAAPVGAFDPGNIISDAQFFDSRAMGEADVQRFLGGISCTPRDGLPCLADYRQTTYSIADAGDAQCDAYQGGSDESAARIITKVATACGISPKVLLVMLQKEQALLTNPSSYGYSRAMGYACPDTADCNAEYFGFFNQVYNAAWQFRQYGKYPTSYNHRVGTVFVRYHPNAACGGTNVNIRNQATANLYNYTPYQPNAAALANLYGTGDGCSAYGNRNFWRIYYDWFGSPTDASPIGAVENMQPIPGGVGVWGWAVDTETAEPLTIHVYVDGVFSTGALADVSRPDIGQRFGLGANHGFAIKVPTGGGRHSVCVFALNVGAGENRLMTCADVFGGGGDPVGAIENVQAQPGGLGVWGFALDPDSSDPIWVHAYLDGRFAGGYLADAIRPDIPGRFPGYGERHGYGFFVPASAGAHRLCVYGLNIATGSVNTELGCATVQSGGNPIGAQEQATTGLGSITLRGWALDPDTRDPIWLHVYTDGRFAAGVLADRPRNDLGIYQGFGDRHGYDVTIPAANGPHTVCLYALNTMAGDANPSIGCPTVEVGGSPVGRIENGQPGFGSIGVWGWAYDRDTADSIPVHIYVDGRFAAGAGASTARPDVPEIPAEYGDGHGFGATFPATPGRHEVCVYAIDTGWGENASLGCFTTTVSGDPVGQVENIQPVADGFGVWGHAVDPDVAAPIDVHVYVDGRIAGIFPANQPRGDLGVRYPGFGDAHAFGATVQAPPGTHEICVFAINTPSGINPVIGCTVVSRQ</sequence>
<dbReference type="Proteomes" id="UP000293289">
    <property type="component" value="Unassembled WGS sequence"/>
</dbReference>
<evidence type="ECO:0000313" key="3">
    <source>
        <dbReference type="Proteomes" id="UP000293289"/>
    </source>
</evidence>
<name>A0A4Q7MKH4_9MICO</name>
<dbReference type="OrthoDB" id="9764271at2"/>
<dbReference type="AlphaFoldDB" id="A0A4Q7MKH4"/>
<proteinExistence type="predicted"/>
<evidence type="ECO:0008006" key="4">
    <source>
        <dbReference type="Google" id="ProtNLM"/>
    </source>
</evidence>
<comment type="caution">
    <text evidence="2">The sequence shown here is derived from an EMBL/GenBank/DDBJ whole genome shotgun (WGS) entry which is preliminary data.</text>
</comment>
<evidence type="ECO:0000256" key="1">
    <source>
        <dbReference type="SAM" id="SignalP"/>
    </source>
</evidence>
<reference evidence="2 3" key="1">
    <citation type="submission" date="2019-02" db="EMBL/GenBank/DDBJ databases">
        <title>Genomic Encyclopedia of Type Strains, Phase IV (KMG-IV): sequencing the most valuable type-strain genomes for metagenomic binning, comparative biology and taxonomic classification.</title>
        <authorList>
            <person name="Goeker M."/>
        </authorList>
    </citation>
    <scope>NUCLEOTIDE SEQUENCE [LARGE SCALE GENOMIC DNA]</scope>
    <source>
        <strain evidence="2 3">DSM 43045</strain>
    </source>
</reference>
<dbReference type="EMBL" id="SGWY01000001">
    <property type="protein sequence ID" value="RZS67918.1"/>
    <property type="molecule type" value="Genomic_DNA"/>
</dbReference>
<organism evidence="2 3">
    <name type="scientific">Agromyces ramosus</name>
    <dbReference type="NCBI Taxonomy" id="33879"/>
    <lineage>
        <taxon>Bacteria</taxon>
        <taxon>Bacillati</taxon>
        <taxon>Actinomycetota</taxon>
        <taxon>Actinomycetes</taxon>
        <taxon>Micrococcales</taxon>
        <taxon>Microbacteriaceae</taxon>
        <taxon>Agromyces</taxon>
    </lineage>
</organism>
<keyword evidence="3" id="KW-1185">Reference proteome</keyword>
<accession>A0A4Q7MKH4</accession>
<keyword evidence="1" id="KW-0732">Signal</keyword>
<feature type="chain" id="PRO_5039231116" description="Hemagglutinin" evidence="1">
    <location>
        <begin position="23"/>
        <end position="783"/>
    </location>
</feature>
<feature type="signal peptide" evidence="1">
    <location>
        <begin position="1"/>
        <end position="22"/>
    </location>
</feature>